<feature type="compositionally biased region" description="Polar residues" evidence="1">
    <location>
        <begin position="549"/>
        <end position="558"/>
    </location>
</feature>
<feature type="compositionally biased region" description="Basic residues" evidence="1">
    <location>
        <begin position="536"/>
        <end position="545"/>
    </location>
</feature>
<protein>
    <recommendedName>
        <fullName evidence="4">Transposase</fullName>
    </recommendedName>
</protein>
<evidence type="ECO:0000313" key="3">
    <source>
        <dbReference type="Proteomes" id="UP001459277"/>
    </source>
</evidence>
<feature type="region of interest" description="Disordered" evidence="1">
    <location>
        <begin position="536"/>
        <end position="558"/>
    </location>
</feature>
<dbReference type="AlphaFoldDB" id="A0AAW2CIM1"/>
<dbReference type="Proteomes" id="UP001459277">
    <property type="component" value="Unassembled WGS sequence"/>
</dbReference>
<proteinExistence type="predicted"/>
<name>A0AAW2CIM1_9ROSI</name>
<keyword evidence="3" id="KW-1185">Reference proteome</keyword>
<reference evidence="2 3" key="1">
    <citation type="submission" date="2024-01" db="EMBL/GenBank/DDBJ databases">
        <title>A telomere-to-telomere, gap-free genome of sweet tea (Lithocarpus litseifolius).</title>
        <authorList>
            <person name="Zhou J."/>
        </authorList>
    </citation>
    <scope>NUCLEOTIDE SEQUENCE [LARGE SCALE GENOMIC DNA]</scope>
    <source>
        <strain evidence="2">Zhou-2022a</strain>
        <tissue evidence="2">Leaf</tissue>
    </source>
</reference>
<evidence type="ECO:0008006" key="4">
    <source>
        <dbReference type="Google" id="ProtNLM"/>
    </source>
</evidence>
<organism evidence="2 3">
    <name type="scientific">Lithocarpus litseifolius</name>
    <dbReference type="NCBI Taxonomy" id="425828"/>
    <lineage>
        <taxon>Eukaryota</taxon>
        <taxon>Viridiplantae</taxon>
        <taxon>Streptophyta</taxon>
        <taxon>Embryophyta</taxon>
        <taxon>Tracheophyta</taxon>
        <taxon>Spermatophyta</taxon>
        <taxon>Magnoliopsida</taxon>
        <taxon>eudicotyledons</taxon>
        <taxon>Gunneridae</taxon>
        <taxon>Pentapetalae</taxon>
        <taxon>rosids</taxon>
        <taxon>fabids</taxon>
        <taxon>Fagales</taxon>
        <taxon>Fagaceae</taxon>
        <taxon>Lithocarpus</taxon>
    </lineage>
</organism>
<dbReference type="EMBL" id="JAZDWU010000006">
    <property type="protein sequence ID" value="KAK9998056.1"/>
    <property type="molecule type" value="Genomic_DNA"/>
</dbReference>
<comment type="caution">
    <text evidence="2">The sequence shown here is derived from an EMBL/GenBank/DDBJ whole genome shotgun (WGS) entry which is preliminary data.</text>
</comment>
<accession>A0AAW2CIM1</accession>
<evidence type="ECO:0000256" key="1">
    <source>
        <dbReference type="SAM" id="MobiDB-lite"/>
    </source>
</evidence>
<evidence type="ECO:0000313" key="2">
    <source>
        <dbReference type="EMBL" id="KAK9998056.1"/>
    </source>
</evidence>
<sequence length="558" mass="65004">MMIRHKLKTLNELKIKIMEELQVNPALHDIHITFRCPHEVLNQCINYRYMPIKEDKHVKIMFNMMERWAQVANIELCVTLEPRAEVSIEEIIQTTTSLQVAVLDNHNNITLGGYTPPFQETPTTIESEPSNRYEDQFCTHRGKSSTLPVVEDEDCFGEDLDDRDEYEERIERGDFDRGVDDHEITPNPHVDDMAECDEDDADAAITVQHVTNTPPVYEPPASSFYANTWENMVDPEVVQQEFASSWNADMNFAKGFIFANKEAVKRALIIYAAKAEFVPLLQKKHTATIFHLGDFITAKYEHKLSYYKIWDAKQKAIARIFGDWEESYQRLRKLLLAYSDQEIGTRFWYHTIRNEGIQNGIANWRRDDDGRVRVIHRYCLRHVASNFNTHFQDATLKSLALQARYATQEAKFELYMQPIKEAEIEALRKKLRTGRQEILQLLEQDATRYIDPCYSLENAIRTYSHQFMVPKSESLWRDVDGPKWVPDPALLRGKGRPVKSRIRNEMDGVRRESRSRRPDSDLREIQQQQSCGLCHQHGHNRRRCPLSRGASTSSNDPN</sequence>
<gene>
    <name evidence="2" type="ORF">SO802_017659</name>
</gene>